<dbReference type="Proteomes" id="UP000324383">
    <property type="component" value="Unassembled WGS sequence"/>
</dbReference>
<evidence type="ECO:0000256" key="5">
    <source>
        <dbReference type="ARBA" id="ARBA00022691"/>
    </source>
</evidence>
<dbReference type="AlphaFoldDB" id="A0A5D3EC57"/>
<dbReference type="InterPro" id="IPR050714">
    <property type="entry name" value="Cobalamin_biosynth_MTase"/>
</dbReference>
<dbReference type="GO" id="GO:0009236">
    <property type="term" value="P:cobalamin biosynthetic process"/>
    <property type="evidence" value="ECO:0007669"/>
    <property type="project" value="UniProtKB-UniPathway"/>
</dbReference>
<dbReference type="Gene3D" id="3.40.50.150">
    <property type="entry name" value="Vaccinia Virus protein VP39"/>
    <property type="match status" value="1"/>
</dbReference>
<dbReference type="SUPFAM" id="SSF53790">
    <property type="entry name" value="Tetrapyrrole methylase"/>
    <property type="match status" value="1"/>
</dbReference>
<dbReference type="RefSeq" id="WP_148730568.1">
    <property type="nucleotide sequence ID" value="NZ_VKLW01000019.1"/>
</dbReference>
<keyword evidence="3 7" id="KW-0489">Methyltransferase</keyword>
<dbReference type="InterPro" id="IPR014777">
    <property type="entry name" value="4pyrrole_Mease_sub1"/>
</dbReference>
<dbReference type="PANTHER" id="PTHR43182:SF1">
    <property type="entry name" value="COBALT-PRECORRIN-7 C(5)-METHYLTRANSFERASE"/>
    <property type="match status" value="1"/>
</dbReference>
<dbReference type="Gene3D" id="3.40.1010.10">
    <property type="entry name" value="Cobalt-precorrin-4 Transmethylase, Domain 1"/>
    <property type="match status" value="1"/>
</dbReference>
<name>A0A5D3EC57_9BACE</name>
<dbReference type="GO" id="GO:0032259">
    <property type="term" value="P:methylation"/>
    <property type="evidence" value="ECO:0007669"/>
    <property type="project" value="UniProtKB-KW"/>
</dbReference>
<reference evidence="7 8" key="1">
    <citation type="submission" date="2019-07" db="EMBL/GenBank/DDBJ databases">
        <title>Draft Genome Sequences of Bacteroides pyogenes Strains Isolated from the Uterus Holstein Dairy Cows with Metritis.</title>
        <authorList>
            <person name="Cunha F."/>
            <person name="Galvao K.N."/>
            <person name="Jeon S.J."/>
            <person name="Jeong K.C."/>
        </authorList>
    </citation>
    <scope>NUCLEOTIDE SEQUENCE [LARGE SCALE GENOMIC DNA]</scope>
    <source>
        <strain evidence="7 8">KG-31</strain>
    </source>
</reference>
<keyword evidence="4 7" id="KW-0808">Transferase</keyword>
<dbReference type="EMBL" id="VKLW01000019">
    <property type="protein sequence ID" value="TYK33161.1"/>
    <property type="molecule type" value="Genomic_DNA"/>
</dbReference>
<dbReference type="InterPro" id="IPR012818">
    <property type="entry name" value="CbiE"/>
</dbReference>
<sequence length="395" mass="44207">MQKFHIIGITDSREVFFGKEIERLIARSRVFSGGKRHHEIVGGLLPEGAVWIDITVPLDDVFRRYAGYEEVVVFASGDPLFFGFANTVMRKLPEAEVKVYPAFNSLQLLAHRSLLAYHDMRAISLTGRPWKALDEALISGEALIGSLTDREKTPAAIASRMKEYGYDNYRIIVGECLGNENERVAEYSVEEAAVGSFAMPNCVILRRTSVRERPFGIPEERFELLDGRSKMITKMPVRLLSLSLLDLREKRVMWDVGFCTGSVSIEAKLQFPRLEVVSFEKREAGKRLMEINSRRFGCPGIGVVIGDFMEMPLTEYPVPDAVFIGGHGGRLEEMMEKIDTVLPAGGTIVFNSVSAESRAAFERGASACRMRLAEAVRLAVDQHNPIDTLKAIKER</sequence>
<evidence type="ECO:0000313" key="8">
    <source>
        <dbReference type="Proteomes" id="UP000324383"/>
    </source>
</evidence>
<dbReference type="SUPFAM" id="SSF53335">
    <property type="entry name" value="S-adenosyl-L-methionine-dependent methyltransferases"/>
    <property type="match status" value="1"/>
</dbReference>
<proteinExistence type="predicted"/>
<dbReference type="GO" id="GO:0008276">
    <property type="term" value="F:protein methyltransferase activity"/>
    <property type="evidence" value="ECO:0007669"/>
    <property type="project" value="InterPro"/>
</dbReference>
<keyword evidence="2" id="KW-0169">Cobalamin biosynthesis</keyword>
<dbReference type="InterPro" id="IPR029063">
    <property type="entry name" value="SAM-dependent_MTases_sf"/>
</dbReference>
<dbReference type="InterPro" id="IPR006365">
    <property type="entry name" value="Cbl_synth_CobL"/>
</dbReference>
<evidence type="ECO:0000259" key="6">
    <source>
        <dbReference type="Pfam" id="PF00590"/>
    </source>
</evidence>
<protein>
    <submittedName>
        <fullName evidence="7">Precorrin-6y C5,15-methyltransferase (Decarboxylating) subunit CbiE</fullName>
    </submittedName>
</protein>
<evidence type="ECO:0000313" key="7">
    <source>
        <dbReference type="EMBL" id="TYK33161.1"/>
    </source>
</evidence>
<comment type="caution">
    <text evidence="7">The sequence shown here is derived from an EMBL/GenBank/DDBJ whole genome shotgun (WGS) entry which is preliminary data.</text>
</comment>
<keyword evidence="8" id="KW-1185">Reference proteome</keyword>
<dbReference type="UniPathway" id="UPA00148"/>
<organism evidence="7 8">
    <name type="scientific">Bacteroides pyogenes</name>
    <dbReference type="NCBI Taxonomy" id="310300"/>
    <lineage>
        <taxon>Bacteria</taxon>
        <taxon>Pseudomonadati</taxon>
        <taxon>Bacteroidota</taxon>
        <taxon>Bacteroidia</taxon>
        <taxon>Bacteroidales</taxon>
        <taxon>Bacteroidaceae</taxon>
        <taxon>Bacteroides</taxon>
    </lineage>
</organism>
<comment type="pathway">
    <text evidence="1">Cofactor biosynthesis; adenosylcobalamin biosynthesis.</text>
</comment>
<dbReference type="PIRSF" id="PIRSF036428">
    <property type="entry name" value="CobL"/>
    <property type="match status" value="1"/>
</dbReference>
<accession>A0A5D3EC57</accession>
<dbReference type="InterPro" id="IPR000878">
    <property type="entry name" value="4pyrrol_Mease"/>
</dbReference>
<dbReference type="PANTHER" id="PTHR43182">
    <property type="entry name" value="COBALT-PRECORRIN-6B C(15)-METHYLTRANSFERASE (DECARBOXYLATING)"/>
    <property type="match status" value="1"/>
</dbReference>
<evidence type="ECO:0000256" key="2">
    <source>
        <dbReference type="ARBA" id="ARBA00022573"/>
    </source>
</evidence>
<evidence type="ECO:0000256" key="3">
    <source>
        <dbReference type="ARBA" id="ARBA00022603"/>
    </source>
</evidence>
<dbReference type="InterPro" id="IPR014008">
    <property type="entry name" value="Cbl_synth_MTase_CbiT"/>
</dbReference>
<dbReference type="Pfam" id="PF00590">
    <property type="entry name" value="TP_methylase"/>
    <property type="match status" value="1"/>
</dbReference>
<evidence type="ECO:0000256" key="1">
    <source>
        <dbReference type="ARBA" id="ARBA00004953"/>
    </source>
</evidence>
<gene>
    <name evidence="7" type="primary">cbiE</name>
    <name evidence="7" type="ORF">FNJ60_09235</name>
</gene>
<feature type="domain" description="Tetrapyrrole methylase" evidence="6">
    <location>
        <begin position="63"/>
        <end position="192"/>
    </location>
</feature>
<dbReference type="CDD" id="cd11644">
    <property type="entry name" value="Precorrin-6Y-MT"/>
    <property type="match status" value="1"/>
</dbReference>
<dbReference type="NCBIfam" id="TIGR02469">
    <property type="entry name" value="CbiT"/>
    <property type="match status" value="1"/>
</dbReference>
<dbReference type="InterPro" id="IPR035996">
    <property type="entry name" value="4pyrrol_Methylase_sf"/>
</dbReference>
<keyword evidence="5" id="KW-0949">S-adenosyl-L-methionine</keyword>
<evidence type="ECO:0000256" key="4">
    <source>
        <dbReference type="ARBA" id="ARBA00022679"/>
    </source>
</evidence>
<dbReference type="NCBIfam" id="TIGR02467">
    <property type="entry name" value="CbiE"/>
    <property type="match status" value="1"/>
</dbReference>